<gene>
    <name evidence="1" type="ORF">DERYTH_LOCUS13786</name>
</gene>
<evidence type="ECO:0000313" key="1">
    <source>
        <dbReference type="EMBL" id="CAG8713807.1"/>
    </source>
</evidence>
<comment type="caution">
    <text evidence="1">The sequence shown here is derived from an EMBL/GenBank/DDBJ whole genome shotgun (WGS) entry which is preliminary data.</text>
</comment>
<dbReference type="EMBL" id="CAJVPY010009929">
    <property type="protein sequence ID" value="CAG8713807.1"/>
    <property type="molecule type" value="Genomic_DNA"/>
</dbReference>
<dbReference type="Gene3D" id="2.60.120.200">
    <property type="match status" value="1"/>
</dbReference>
<reference evidence="1" key="1">
    <citation type="submission" date="2021-06" db="EMBL/GenBank/DDBJ databases">
        <authorList>
            <person name="Kallberg Y."/>
            <person name="Tangrot J."/>
            <person name="Rosling A."/>
        </authorList>
    </citation>
    <scope>NUCLEOTIDE SEQUENCE</scope>
    <source>
        <strain evidence="1">MA453B</strain>
    </source>
</reference>
<accession>A0A9N9HZ20</accession>
<protein>
    <submittedName>
        <fullName evidence="1">7195_t:CDS:1</fullName>
    </submittedName>
</protein>
<dbReference type="Pfam" id="PF13385">
    <property type="entry name" value="Laminin_G_3"/>
    <property type="match status" value="1"/>
</dbReference>
<dbReference type="Proteomes" id="UP000789405">
    <property type="component" value="Unassembled WGS sequence"/>
</dbReference>
<name>A0A9N9HZ20_9GLOM</name>
<evidence type="ECO:0000313" key="2">
    <source>
        <dbReference type="Proteomes" id="UP000789405"/>
    </source>
</evidence>
<keyword evidence="2" id="KW-1185">Reference proteome</keyword>
<feature type="non-terminal residue" evidence="1">
    <location>
        <position position="188"/>
    </location>
</feature>
<dbReference type="AlphaFoldDB" id="A0A9N9HZ20"/>
<dbReference type="InterPro" id="IPR013320">
    <property type="entry name" value="ConA-like_dom_sf"/>
</dbReference>
<dbReference type="OrthoDB" id="2324354at2759"/>
<proteinExistence type="predicted"/>
<sequence length="188" mass="21546">KMKNIYGWIEIISNPVIFGDQDGLVVQHVDLPVVKNELSITFRIKLQSHISDWATIFHKGTDRLIRTPGLWLTADKSAMYPRFTGDWNTDAGFTMTDELVLQNWYHIAYTLSDAKKRLDVYINGVWSGFFSIQDVKRQTVIFNDGPLYIGKSPFHGGFSGEISNFRYFNWQLSANEVSEDFGVAENLI</sequence>
<dbReference type="SUPFAM" id="SSF49899">
    <property type="entry name" value="Concanavalin A-like lectins/glucanases"/>
    <property type="match status" value="1"/>
</dbReference>
<organism evidence="1 2">
    <name type="scientific">Dentiscutata erythropus</name>
    <dbReference type="NCBI Taxonomy" id="1348616"/>
    <lineage>
        <taxon>Eukaryota</taxon>
        <taxon>Fungi</taxon>
        <taxon>Fungi incertae sedis</taxon>
        <taxon>Mucoromycota</taxon>
        <taxon>Glomeromycotina</taxon>
        <taxon>Glomeromycetes</taxon>
        <taxon>Diversisporales</taxon>
        <taxon>Gigasporaceae</taxon>
        <taxon>Dentiscutata</taxon>
    </lineage>
</organism>